<evidence type="ECO:0000256" key="4">
    <source>
        <dbReference type="ARBA" id="ARBA00022640"/>
    </source>
</evidence>
<evidence type="ECO:0000256" key="10">
    <source>
        <dbReference type="ARBA" id="ARBA00022833"/>
    </source>
</evidence>
<gene>
    <name evidence="20" type="ORF">HYH03_009246</name>
</gene>
<keyword evidence="13" id="KW-0472">Membrane</keyword>
<evidence type="ECO:0000256" key="6">
    <source>
        <dbReference type="ARBA" id="ARBA00022692"/>
    </source>
</evidence>
<keyword evidence="8 17" id="KW-0863">Zinc-finger</keyword>
<feature type="region of interest" description="Disordered" evidence="18">
    <location>
        <begin position="468"/>
        <end position="494"/>
    </location>
</feature>
<keyword evidence="10" id="KW-0862">Zinc</keyword>
<accession>A0A835XZ10</accession>
<evidence type="ECO:0000313" key="20">
    <source>
        <dbReference type="EMBL" id="KAG2492585.1"/>
    </source>
</evidence>
<dbReference type="PANTHER" id="PTHR32523:SF8">
    <property type="entry name" value="DOLICHOL KINASE"/>
    <property type="match status" value="1"/>
</dbReference>
<feature type="domain" description="MYND-type" evidence="19">
    <location>
        <begin position="736"/>
        <end position="781"/>
    </location>
</feature>
<evidence type="ECO:0000256" key="7">
    <source>
        <dbReference type="ARBA" id="ARBA00022723"/>
    </source>
</evidence>
<keyword evidence="3" id="KW-0150">Chloroplast</keyword>
<comment type="subcellular location">
    <subcellularLocation>
        <location evidence="1">Plastid</location>
        <location evidence="1">Chloroplast membrane</location>
        <topology evidence="1">Multi-pass membrane protein</topology>
    </subcellularLocation>
</comment>
<evidence type="ECO:0000313" key="21">
    <source>
        <dbReference type="Proteomes" id="UP000612055"/>
    </source>
</evidence>
<dbReference type="PROSITE" id="PS50865">
    <property type="entry name" value="ZF_MYND_2"/>
    <property type="match status" value="1"/>
</dbReference>
<keyword evidence="21" id="KW-1185">Reference proteome</keyword>
<dbReference type="InterPro" id="IPR002893">
    <property type="entry name" value="Znf_MYND"/>
</dbReference>
<evidence type="ECO:0000256" key="12">
    <source>
        <dbReference type="ARBA" id="ARBA00022989"/>
    </source>
</evidence>
<organism evidence="20 21">
    <name type="scientific">Edaphochlamys debaryana</name>
    <dbReference type="NCBI Taxonomy" id="47281"/>
    <lineage>
        <taxon>Eukaryota</taxon>
        <taxon>Viridiplantae</taxon>
        <taxon>Chlorophyta</taxon>
        <taxon>core chlorophytes</taxon>
        <taxon>Chlorophyceae</taxon>
        <taxon>CS clade</taxon>
        <taxon>Chlamydomonadales</taxon>
        <taxon>Chlamydomonadales incertae sedis</taxon>
        <taxon>Edaphochlamys</taxon>
    </lineage>
</organism>
<feature type="region of interest" description="Disordered" evidence="18">
    <location>
        <begin position="530"/>
        <end position="556"/>
    </location>
</feature>
<proteinExistence type="inferred from homology"/>
<evidence type="ECO:0000256" key="17">
    <source>
        <dbReference type="PROSITE-ProRule" id="PRU00134"/>
    </source>
</evidence>
<name>A0A835XZ10_9CHLO</name>
<feature type="region of interest" description="Disordered" evidence="18">
    <location>
        <begin position="211"/>
        <end position="233"/>
    </location>
</feature>
<dbReference type="SUPFAM" id="SSF144232">
    <property type="entry name" value="HIT/MYND zinc finger-like"/>
    <property type="match status" value="1"/>
</dbReference>
<evidence type="ECO:0000256" key="14">
    <source>
        <dbReference type="ARBA" id="ARBA00024015"/>
    </source>
</evidence>
<protein>
    <recommendedName>
        <fullName evidence="15">phytol kinase</fullName>
        <ecNumber evidence="15">2.7.1.182</ecNumber>
    </recommendedName>
</protein>
<evidence type="ECO:0000259" key="19">
    <source>
        <dbReference type="PROSITE" id="PS50865"/>
    </source>
</evidence>
<dbReference type="EMBL" id="JAEHOE010000044">
    <property type="protein sequence ID" value="KAG2492585.1"/>
    <property type="molecule type" value="Genomic_DNA"/>
</dbReference>
<dbReference type="GO" id="GO:0010276">
    <property type="term" value="F:phytol kinase activity"/>
    <property type="evidence" value="ECO:0007669"/>
    <property type="project" value="UniProtKB-EC"/>
</dbReference>
<comment type="catalytic activity">
    <reaction evidence="16">
        <text>phytol + CTP = phytyl phosphate + CDP + H(+)</text>
        <dbReference type="Rhea" id="RHEA:38055"/>
        <dbReference type="ChEBI" id="CHEBI:15378"/>
        <dbReference type="ChEBI" id="CHEBI:17327"/>
        <dbReference type="ChEBI" id="CHEBI:37563"/>
        <dbReference type="ChEBI" id="CHEBI:58069"/>
        <dbReference type="ChEBI" id="CHEBI:75483"/>
        <dbReference type="EC" id="2.7.1.182"/>
    </reaction>
</comment>
<comment type="pathway">
    <text evidence="14">Cofactor biosynthesis; tocopherol biosynthesis.</text>
</comment>
<feature type="compositionally biased region" description="Low complexity" evidence="18">
    <location>
        <begin position="214"/>
        <end position="223"/>
    </location>
</feature>
<dbReference type="Proteomes" id="UP000612055">
    <property type="component" value="Unassembled WGS sequence"/>
</dbReference>
<evidence type="ECO:0000256" key="11">
    <source>
        <dbReference type="ARBA" id="ARBA00022946"/>
    </source>
</evidence>
<keyword evidence="5" id="KW-0808">Transferase</keyword>
<sequence length="792" mass="80624">MGTSLVSDDLCSQPGVEAGRLQLARGLLRTQALQATARQLAAFADGMGRSGGPPVLAVAACHAEAMRLVTGLIEVSKPDFLGDVLAAMGHLRGSCPPEDQALVAEAGLNLVIAYDLFDSLPSEARVLQVLSGPCARHAVMVAGLAALGELEGAAEAPGSGDKAYAKLSVRLCALIAALDPSLPAHPHRFTATRLLLRVGFAAAQSGGQPGGAPAGAAGAAGAAGSSGTGSGSGSGSGRLALSLGVIRTGIRALYRATRHLEAHVPWRGRWLGAAADSWRLIAALLGPAAALDVENTSRTQALMYPARSLLGSCVADADRTCFPAEAPPPTAAALAGGALPILERQMRRAGEVLEGPEAKFMAGLEDALDGGSTLHLLAYGEPLQAAAYAATITKLLRRAAAGGLPCSGDKGYSPLRPCHDVCYGIYSAVSPDGAAPAALSRLGLVLSLALPEWLPELSRLALQGAAEDEAAWREEQEQRQGAGEQRGTDGEAADDNHRLLFLTRSALMGTPLALGFQLATSSVPAAAEGSAAAGGAEGPPGSSTDGACRGGGGPDGSDGEVVWRLAGLPEVELVGAALGLLHRRRPDPCDALGTALYGATGEFALRLASMRPSDVRALAADGSASASASAWRPEAVRSVAEAMRRAADDYRSEDSADATKAAHALATLARHLEPLAVQLQAWAAGEEGDGSVTWVDVWAEVPAEWKANALLSALAPFLVPAAEARRRLGLPPACSNPACANLAGDSEAGLRRQRCGRCGQASYCCRDCQTAHWRSGHKEACGGGSGGGSKAG</sequence>
<evidence type="ECO:0000256" key="18">
    <source>
        <dbReference type="SAM" id="MobiDB-lite"/>
    </source>
</evidence>
<evidence type="ECO:0000256" key="1">
    <source>
        <dbReference type="ARBA" id="ARBA00004508"/>
    </source>
</evidence>
<dbReference type="Pfam" id="PF01753">
    <property type="entry name" value="zf-MYND"/>
    <property type="match status" value="1"/>
</dbReference>
<feature type="compositionally biased region" description="Gly residues" evidence="18">
    <location>
        <begin position="224"/>
        <end position="233"/>
    </location>
</feature>
<evidence type="ECO:0000256" key="13">
    <source>
        <dbReference type="ARBA" id="ARBA00023136"/>
    </source>
</evidence>
<dbReference type="GO" id="GO:0009507">
    <property type="term" value="C:chloroplast"/>
    <property type="evidence" value="ECO:0007669"/>
    <property type="project" value="UniProtKB-SubCell"/>
</dbReference>
<dbReference type="AlphaFoldDB" id="A0A835XZ10"/>
<evidence type="ECO:0000256" key="5">
    <source>
        <dbReference type="ARBA" id="ARBA00022679"/>
    </source>
</evidence>
<evidence type="ECO:0000256" key="15">
    <source>
        <dbReference type="ARBA" id="ARBA00039024"/>
    </source>
</evidence>
<dbReference type="InterPro" id="IPR039606">
    <property type="entry name" value="Phytol/farnesol_kinase"/>
</dbReference>
<dbReference type="GO" id="GO:0008270">
    <property type="term" value="F:zinc ion binding"/>
    <property type="evidence" value="ECO:0007669"/>
    <property type="project" value="UniProtKB-KW"/>
</dbReference>
<evidence type="ECO:0000256" key="2">
    <source>
        <dbReference type="ARBA" id="ARBA00010794"/>
    </source>
</evidence>
<evidence type="ECO:0000256" key="16">
    <source>
        <dbReference type="ARBA" id="ARBA00048889"/>
    </source>
</evidence>
<comment type="caution">
    <text evidence="20">The sequence shown here is derived from an EMBL/GenBank/DDBJ whole genome shotgun (WGS) entry which is preliminary data.</text>
</comment>
<comment type="similarity">
    <text evidence="2">Belongs to the polyprenol kinase family.</text>
</comment>
<dbReference type="OrthoDB" id="2945048at2759"/>
<keyword evidence="4" id="KW-0934">Plastid</keyword>
<keyword evidence="7" id="KW-0479">Metal-binding</keyword>
<dbReference type="Gene3D" id="6.10.140.2220">
    <property type="match status" value="1"/>
</dbReference>
<dbReference type="GO" id="GO:0016020">
    <property type="term" value="C:membrane"/>
    <property type="evidence" value="ECO:0007669"/>
    <property type="project" value="UniProtKB-SubCell"/>
</dbReference>
<evidence type="ECO:0000256" key="3">
    <source>
        <dbReference type="ARBA" id="ARBA00022528"/>
    </source>
</evidence>
<dbReference type="PANTHER" id="PTHR32523">
    <property type="entry name" value="PHYTOL KINASE 1, CHLOROPLASTIC"/>
    <property type="match status" value="1"/>
</dbReference>
<evidence type="ECO:0000256" key="8">
    <source>
        <dbReference type="ARBA" id="ARBA00022771"/>
    </source>
</evidence>
<keyword evidence="11" id="KW-0809">Transit peptide</keyword>
<dbReference type="EC" id="2.7.1.182" evidence="15"/>
<evidence type="ECO:0000256" key="9">
    <source>
        <dbReference type="ARBA" id="ARBA00022777"/>
    </source>
</evidence>
<feature type="compositionally biased region" description="Low complexity" evidence="18">
    <location>
        <begin position="530"/>
        <end position="547"/>
    </location>
</feature>
<reference evidence="20" key="1">
    <citation type="journal article" date="2020" name="bioRxiv">
        <title>Comparative genomics of Chlamydomonas.</title>
        <authorList>
            <person name="Craig R.J."/>
            <person name="Hasan A.R."/>
            <person name="Ness R.W."/>
            <person name="Keightley P.D."/>
        </authorList>
    </citation>
    <scope>NUCLEOTIDE SEQUENCE</scope>
    <source>
        <strain evidence="20">CCAP 11/70</strain>
    </source>
</reference>
<keyword evidence="6" id="KW-0812">Transmembrane</keyword>
<keyword evidence="9" id="KW-0418">Kinase</keyword>
<keyword evidence="12" id="KW-1133">Transmembrane helix</keyword>